<organism evidence="4 5">
    <name type="scientific">Panicum virgatum</name>
    <name type="common">Blackwell switchgrass</name>
    <dbReference type="NCBI Taxonomy" id="38727"/>
    <lineage>
        <taxon>Eukaryota</taxon>
        <taxon>Viridiplantae</taxon>
        <taxon>Streptophyta</taxon>
        <taxon>Embryophyta</taxon>
        <taxon>Tracheophyta</taxon>
        <taxon>Spermatophyta</taxon>
        <taxon>Magnoliopsida</taxon>
        <taxon>Liliopsida</taxon>
        <taxon>Poales</taxon>
        <taxon>Poaceae</taxon>
        <taxon>PACMAD clade</taxon>
        <taxon>Panicoideae</taxon>
        <taxon>Panicodae</taxon>
        <taxon>Paniceae</taxon>
        <taxon>Panicinae</taxon>
        <taxon>Panicum</taxon>
        <taxon>Panicum sect. Hiantes</taxon>
    </lineage>
</organism>
<evidence type="ECO:0000256" key="1">
    <source>
        <dbReference type="SAM" id="Coils"/>
    </source>
</evidence>
<sequence>MPPAVGCDETGKSGTAPMRHGIDQSAGGAAADQNLGTESGIEKMTPAVTSNDSRNLDGNGEHVAISLEESVVEEEDPISLDSDGDNHAPLRQQTSTQPAAEERVPSVPSTSNLAEETLTGTSRGAEGSASTTIAPAAPAASLATPSTGTPPVCRVLQVPKRLVVKRSKISAAELNLPPLEPTSSKVACDDYQRISKEIEDLRAELDEDVKQLGYCEANEKLRAELALKAKDMQCLRKQSEEMQLNNDGMRKQNDLLQANSDGMTKQNKELQDKNDDLVKENEELRTNIDKMGKRNSELQAKNGSLTKWNQELQAKNDGLKKQTEELQAKNDGLTKKIEELQAKNVSLVKQNEDLHANNDSMCKRNGELQTENGALIMRNEDLQVKNDNLTKLIEELEDRNDALEDLSGSLVRKGRQSDDELQQAQQELTTGLEDKLNGQTAIGIKRMGELDEKPFQNACKRKYGNIDYQTKAAELVSSWQDELKNPSWHPFLVVQVNGEHKEVLDDDDAKLKLLRFEYGDDVCNTVKTALMEINMYNPSERDLVPEFWNFRKGRKATIKEVLYLLGHMEMTTKRRRG</sequence>
<dbReference type="PANTHER" id="PTHR21596:SF51">
    <property type="entry name" value="OS01G0147700 PROTEIN"/>
    <property type="match status" value="1"/>
</dbReference>
<feature type="region of interest" description="Disordered" evidence="2">
    <location>
        <begin position="1"/>
        <end position="132"/>
    </location>
</feature>
<feature type="domain" description="Factor of DNA methylation 1-5/IDN2" evidence="3">
    <location>
        <begin position="445"/>
        <end position="571"/>
    </location>
</feature>
<dbReference type="AlphaFoldDB" id="A0A8T0SF92"/>
<dbReference type="OrthoDB" id="678967at2759"/>
<accession>A0A8T0SF92</accession>
<comment type="caution">
    <text evidence="4">The sequence shown here is derived from an EMBL/GenBank/DDBJ whole genome shotgun (WGS) entry which is preliminary data.</text>
</comment>
<keyword evidence="1" id="KW-0175">Coiled coil</keyword>
<dbReference type="GO" id="GO:0080188">
    <property type="term" value="P:gene silencing by siRNA-directed DNA methylation"/>
    <property type="evidence" value="ECO:0007669"/>
    <property type="project" value="InterPro"/>
</dbReference>
<dbReference type="Gene3D" id="1.10.287.1490">
    <property type="match status" value="1"/>
</dbReference>
<evidence type="ECO:0000313" key="5">
    <source>
        <dbReference type="Proteomes" id="UP000823388"/>
    </source>
</evidence>
<dbReference type="Pfam" id="PF03469">
    <property type="entry name" value="XH"/>
    <property type="match status" value="1"/>
</dbReference>
<dbReference type="EMBL" id="CM029045">
    <property type="protein sequence ID" value="KAG2595678.1"/>
    <property type="molecule type" value="Genomic_DNA"/>
</dbReference>
<gene>
    <name evidence="4" type="ORF">PVAP13_5KG090400</name>
</gene>
<evidence type="ECO:0000256" key="2">
    <source>
        <dbReference type="SAM" id="MobiDB-lite"/>
    </source>
</evidence>
<feature type="coiled-coil region" evidence="1">
    <location>
        <begin position="191"/>
        <end position="413"/>
    </location>
</feature>
<dbReference type="InterPro" id="IPR045177">
    <property type="entry name" value="FDM1-5/IDN2"/>
</dbReference>
<proteinExistence type="predicted"/>
<dbReference type="InterPro" id="IPR005379">
    <property type="entry name" value="FDM1-5/IDN2_XH"/>
</dbReference>
<protein>
    <recommendedName>
        <fullName evidence="3">Factor of DNA methylation 1-5/IDN2 domain-containing protein</fullName>
    </recommendedName>
</protein>
<keyword evidence="5" id="KW-1185">Reference proteome</keyword>
<name>A0A8T0SF92_PANVG</name>
<evidence type="ECO:0000259" key="3">
    <source>
        <dbReference type="Pfam" id="PF03469"/>
    </source>
</evidence>
<feature type="compositionally biased region" description="Polar residues" evidence="2">
    <location>
        <begin position="107"/>
        <end position="122"/>
    </location>
</feature>
<reference evidence="4 5" key="1">
    <citation type="submission" date="2020-05" db="EMBL/GenBank/DDBJ databases">
        <title>WGS assembly of Panicum virgatum.</title>
        <authorList>
            <person name="Lovell J.T."/>
            <person name="Jenkins J."/>
            <person name="Shu S."/>
            <person name="Juenger T.E."/>
            <person name="Schmutz J."/>
        </authorList>
    </citation>
    <scope>NUCLEOTIDE SEQUENCE [LARGE SCALE GENOMIC DNA]</scope>
    <source>
        <strain evidence="5">cv. AP13</strain>
    </source>
</reference>
<dbReference type="Proteomes" id="UP000823388">
    <property type="component" value="Chromosome 5K"/>
</dbReference>
<evidence type="ECO:0000313" key="4">
    <source>
        <dbReference type="EMBL" id="KAG2595678.1"/>
    </source>
</evidence>
<dbReference type="PANTHER" id="PTHR21596">
    <property type="entry name" value="RIBONUCLEASE P SUBUNIT P38"/>
    <property type="match status" value="1"/>
</dbReference>